<reference evidence="2" key="1">
    <citation type="submission" date="2021-01" db="UniProtKB">
        <authorList>
            <consortium name="EnsemblMetazoa"/>
        </authorList>
    </citation>
    <scope>IDENTIFICATION</scope>
</reference>
<accession>A0A7M5UX57</accession>
<dbReference type="Proteomes" id="UP000594262">
    <property type="component" value="Unplaced"/>
</dbReference>
<evidence type="ECO:0000313" key="2">
    <source>
        <dbReference type="EnsemblMetazoa" id="CLYHEMP005764.1"/>
    </source>
</evidence>
<dbReference type="OrthoDB" id="2924818at2759"/>
<sequence>MASNIIQYFDYGTNMNPEKMSLCQIPFSERRPAKLENYEFVMNHRRMNGTAGVNIRYNKDSTVYGILYTCTYESIERLDRYMGSTYSRQLINVIPRKCSDPNTPILVQDYVDEPVSAHIYIGLENSASNDISNTVIDISKEYLEHVLCGRDMLPKEYVDFLTTFQQHTVTVCPGEEYFLIDAANETEE</sequence>
<dbReference type="InterPro" id="IPR036568">
    <property type="entry name" value="GGCT-like_sf"/>
</dbReference>
<keyword evidence="3" id="KW-1185">Reference proteome</keyword>
<proteinExistence type="predicted"/>
<organism evidence="2 3">
    <name type="scientific">Clytia hemisphaerica</name>
    <dbReference type="NCBI Taxonomy" id="252671"/>
    <lineage>
        <taxon>Eukaryota</taxon>
        <taxon>Metazoa</taxon>
        <taxon>Cnidaria</taxon>
        <taxon>Hydrozoa</taxon>
        <taxon>Hydroidolina</taxon>
        <taxon>Leptothecata</taxon>
        <taxon>Obeliida</taxon>
        <taxon>Clytiidae</taxon>
        <taxon>Clytia</taxon>
    </lineage>
</organism>
<dbReference type="SUPFAM" id="SSF110857">
    <property type="entry name" value="Gamma-glutamyl cyclotransferase-like"/>
    <property type="match status" value="1"/>
</dbReference>
<dbReference type="Gene3D" id="3.10.490.10">
    <property type="entry name" value="Gamma-glutamyl cyclotransferase-like"/>
    <property type="match status" value="1"/>
</dbReference>
<dbReference type="AlphaFoldDB" id="A0A7M5UX57"/>
<name>A0A7M5UX57_9CNID</name>
<evidence type="ECO:0000313" key="3">
    <source>
        <dbReference type="Proteomes" id="UP000594262"/>
    </source>
</evidence>
<protein>
    <recommendedName>
        <fullName evidence="1">Gamma-glutamylcyclotransferase AIG2-like domain-containing protein</fullName>
    </recommendedName>
</protein>
<feature type="domain" description="Gamma-glutamylcyclotransferase AIG2-like" evidence="1">
    <location>
        <begin position="8"/>
        <end position="93"/>
    </location>
</feature>
<dbReference type="InterPro" id="IPR013024">
    <property type="entry name" value="GGCT-like"/>
</dbReference>
<evidence type="ECO:0000259" key="1">
    <source>
        <dbReference type="Pfam" id="PF06094"/>
    </source>
</evidence>
<dbReference type="Pfam" id="PF06094">
    <property type="entry name" value="GGACT"/>
    <property type="match status" value="1"/>
</dbReference>
<dbReference type="EnsemblMetazoa" id="CLYHEMT005764.1">
    <property type="protein sequence ID" value="CLYHEMP005764.1"/>
    <property type="gene ID" value="CLYHEMG005764"/>
</dbReference>
<dbReference type="CDD" id="cd06661">
    <property type="entry name" value="GGCT_like"/>
    <property type="match status" value="1"/>
</dbReference>
<dbReference type="InterPro" id="IPR009288">
    <property type="entry name" value="AIG2-like_dom"/>
</dbReference>